<dbReference type="EMBL" id="SMRT01000007">
    <property type="protein sequence ID" value="TDF96666.1"/>
    <property type="molecule type" value="Genomic_DNA"/>
</dbReference>
<keyword evidence="3" id="KW-0862">Zinc</keyword>
<keyword evidence="7" id="KW-1185">Reference proteome</keyword>
<evidence type="ECO:0000256" key="4">
    <source>
        <dbReference type="PROSITE-ProRule" id="PRU00510"/>
    </source>
</evidence>
<protein>
    <submittedName>
        <fullName evidence="6">Molecular chaperone DnaK</fullName>
    </submittedName>
</protein>
<accession>A0A4R5KMC3</accession>
<dbReference type="InterPro" id="IPR014240">
    <property type="entry name" value="YteA"/>
</dbReference>
<organism evidence="6 7">
    <name type="scientific">Paenibacillus piri</name>
    <dbReference type="NCBI Taxonomy" id="2547395"/>
    <lineage>
        <taxon>Bacteria</taxon>
        <taxon>Bacillati</taxon>
        <taxon>Bacillota</taxon>
        <taxon>Bacilli</taxon>
        <taxon>Bacillales</taxon>
        <taxon>Paenibacillaceae</taxon>
        <taxon>Paenibacillus</taxon>
    </lineage>
</organism>
<dbReference type="InterPro" id="IPR037187">
    <property type="entry name" value="DnaK_N"/>
</dbReference>
<dbReference type="SUPFAM" id="SSF57716">
    <property type="entry name" value="Glucocorticoid receptor-like (DNA-binding domain)"/>
    <property type="match status" value="1"/>
</dbReference>
<dbReference type="OrthoDB" id="9811543at2"/>
<keyword evidence="2" id="KW-0863">Zinc-finger</keyword>
<evidence type="ECO:0000313" key="6">
    <source>
        <dbReference type="EMBL" id="TDF96666.1"/>
    </source>
</evidence>
<comment type="caution">
    <text evidence="6">The sequence shown here is derived from an EMBL/GenBank/DDBJ whole genome shotgun (WGS) entry which is preliminary data.</text>
</comment>
<dbReference type="Gene3D" id="1.20.120.910">
    <property type="entry name" value="DksA, coiled-coil domain"/>
    <property type="match status" value="1"/>
</dbReference>
<proteinExistence type="predicted"/>
<evidence type="ECO:0000259" key="5">
    <source>
        <dbReference type="Pfam" id="PF01258"/>
    </source>
</evidence>
<dbReference type="RefSeq" id="WP_133229990.1">
    <property type="nucleotide sequence ID" value="NZ_SMRT01000007.1"/>
</dbReference>
<evidence type="ECO:0000256" key="3">
    <source>
        <dbReference type="ARBA" id="ARBA00022833"/>
    </source>
</evidence>
<dbReference type="GO" id="GO:0008270">
    <property type="term" value="F:zinc ion binding"/>
    <property type="evidence" value="ECO:0007669"/>
    <property type="project" value="UniProtKB-KW"/>
</dbReference>
<dbReference type="AlphaFoldDB" id="A0A4R5KMC3"/>
<dbReference type="PROSITE" id="PS51128">
    <property type="entry name" value="ZF_DKSA_2"/>
    <property type="match status" value="1"/>
</dbReference>
<reference evidence="6 7" key="1">
    <citation type="submission" date="2019-03" db="EMBL/GenBank/DDBJ databases">
        <title>This is whole genome sequence of Paenibacillus sp MS74 strain.</title>
        <authorList>
            <person name="Trinh H.N."/>
        </authorList>
    </citation>
    <scope>NUCLEOTIDE SEQUENCE [LARGE SCALE GENOMIC DNA]</scope>
    <source>
        <strain evidence="6 7">MS74</strain>
    </source>
</reference>
<evidence type="ECO:0000256" key="2">
    <source>
        <dbReference type="ARBA" id="ARBA00022771"/>
    </source>
</evidence>
<feature type="domain" description="Zinc finger DksA/TraR C4-type" evidence="5">
    <location>
        <begin position="94"/>
        <end position="122"/>
    </location>
</feature>
<evidence type="ECO:0000313" key="7">
    <source>
        <dbReference type="Proteomes" id="UP000295636"/>
    </source>
</evidence>
<comment type="caution">
    <text evidence="4">Lacks conserved residue(s) required for the propagation of feature annotation.</text>
</comment>
<dbReference type="SUPFAM" id="SSF109635">
    <property type="entry name" value="DnaK suppressor protein DksA, alpha-hairpin domain"/>
    <property type="match status" value="1"/>
</dbReference>
<dbReference type="NCBIfam" id="TIGR02890">
    <property type="entry name" value="bacill_yteA"/>
    <property type="match status" value="1"/>
</dbReference>
<evidence type="ECO:0000256" key="1">
    <source>
        <dbReference type="ARBA" id="ARBA00022723"/>
    </source>
</evidence>
<keyword evidence="1" id="KW-0479">Metal-binding</keyword>
<dbReference type="Pfam" id="PF01258">
    <property type="entry name" value="zf-dskA_traR"/>
    <property type="match status" value="1"/>
</dbReference>
<dbReference type="PANTHER" id="PTHR33823">
    <property type="entry name" value="RNA POLYMERASE-BINDING TRANSCRIPTION FACTOR DKSA-RELATED"/>
    <property type="match status" value="1"/>
</dbReference>
<dbReference type="PANTHER" id="PTHR33823:SF4">
    <property type="entry name" value="GENERAL STRESS PROTEIN 16O"/>
    <property type="match status" value="1"/>
</dbReference>
<sequence length="250" mass="28416">MTNQPNSLNSEQLQQLQAVLQSEKQWLEEQLEANDRFGLNESLRTQTGELSAYDNHPADLATEMFERSKDIALNENRERHLTDVTVALQRIEKGGYGLCDTCGAPIPYERLQAVPTTLYCKEHVPDPHSSDRRPVEEQLMAPPFGRTSLDELPEQNQFDGEDAWQIVESWGTSNTPAMAENPNVSDNYNDMEIEADEQVGYVEPFESFLATDMYGQHVTVVRNRAYREYMHNGEGEGLLEPDPDAESDYI</sequence>
<name>A0A4R5KMC3_9BACL</name>
<gene>
    <name evidence="6" type="ORF">E1757_16410</name>
</gene>
<dbReference type="InterPro" id="IPR000962">
    <property type="entry name" value="Znf_DskA_TraR"/>
</dbReference>
<dbReference type="Proteomes" id="UP000295636">
    <property type="component" value="Unassembled WGS sequence"/>
</dbReference>